<reference evidence="2" key="1">
    <citation type="submission" date="2020-05" db="EMBL/GenBank/DDBJ databases">
        <title>Mycena genomes resolve the evolution of fungal bioluminescence.</title>
        <authorList>
            <person name="Tsai I.J."/>
        </authorList>
    </citation>
    <scope>NUCLEOTIDE SEQUENCE</scope>
    <source>
        <strain evidence="2">171206Taipei</strain>
    </source>
</reference>
<sequence length="158" mass="17885">MLDAELQLLDSVIRDERLLWSLFFPNSTPDPVRTAHAANLWPPFITAPTKLELFEYITAALVISDDLGVGSECRSRIHAQIHAKMAQLVEDTAKLIVAGRLPRLKDLIPEVKTTKLRRSSGKENKRGKASHRRGTTVNKDTNKHMSICTIEFVKRWIT</sequence>
<dbReference type="EMBL" id="JACAZF010000004">
    <property type="protein sequence ID" value="KAF7307242.1"/>
    <property type="molecule type" value="Genomic_DNA"/>
</dbReference>
<feature type="region of interest" description="Disordered" evidence="1">
    <location>
        <begin position="115"/>
        <end position="138"/>
    </location>
</feature>
<accession>A0A8H6SZN2</accession>
<protein>
    <submittedName>
        <fullName evidence="2">Uncharacterized protein</fullName>
    </submittedName>
</protein>
<evidence type="ECO:0000256" key="1">
    <source>
        <dbReference type="SAM" id="MobiDB-lite"/>
    </source>
</evidence>
<dbReference type="Proteomes" id="UP000636479">
    <property type="component" value="Unassembled WGS sequence"/>
</dbReference>
<organism evidence="2 3">
    <name type="scientific">Mycena indigotica</name>
    <dbReference type="NCBI Taxonomy" id="2126181"/>
    <lineage>
        <taxon>Eukaryota</taxon>
        <taxon>Fungi</taxon>
        <taxon>Dikarya</taxon>
        <taxon>Basidiomycota</taxon>
        <taxon>Agaricomycotina</taxon>
        <taxon>Agaricomycetes</taxon>
        <taxon>Agaricomycetidae</taxon>
        <taxon>Agaricales</taxon>
        <taxon>Marasmiineae</taxon>
        <taxon>Mycenaceae</taxon>
        <taxon>Mycena</taxon>
    </lineage>
</organism>
<dbReference type="RefSeq" id="XP_037222261.1">
    <property type="nucleotide sequence ID" value="XM_037361969.1"/>
</dbReference>
<dbReference type="AlphaFoldDB" id="A0A8H6SZN2"/>
<proteinExistence type="predicted"/>
<name>A0A8H6SZN2_9AGAR</name>
<comment type="caution">
    <text evidence="2">The sequence shown here is derived from an EMBL/GenBank/DDBJ whole genome shotgun (WGS) entry which is preliminary data.</text>
</comment>
<keyword evidence="3" id="KW-1185">Reference proteome</keyword>
<evidence type="ECO:0000313" key="2">
    <source>
        <dbReference type="EMBL" id="KAF7307242.1"/>
    </source>
</evidence>
<evidence type="ECO:0000313" key="3">
    <source>
        <dbReference type="Proteomes" id="UP000636479"/>
    </source>
</evidence>
<gene>
    <name evidence="2" type="ORF">MIND_00517900</name>
</gene>
<dbReference type="GeneID" id="59344485"/>